<dbReference type="InterPro" id="IPR052512">
    <property type="entry name" value="4CMD/NDH-1_regulator"/>
</dbReference>
<dbReference type="SUPFAM" id="SSF69118">
    <property type="entry name" value="AhpD-like"/>
    <property type="match status" value="1"/>
</dbReference>
<dbReference type="AlphaFoldDB" id="A0A1F8A6F4"/>
<name>A0A1F8A6F4_9EURO</name>
<dbReference type="PANTHER" id="PTHR33570:SF2">
    <property type="entry name" value="CARBOXYMUCONOLACTONE DECARBOXYLASE-LIKE DOMAIN-CONTAINING PROTEIN"/>
    <property type="match status" value="1"/>
</dbReference>
<keyword evidence="3" id="KW-1185">Reference proteome</keyword>
<dbReference type="EMBL" id="LYCR01000024">
    <property type="protein sequence ID" value="OGM47291.1"/>
    <property type="molecule type" value="Genomic_DNA"/>
</dbReference>
<dbReference type="PANTHER" id="PTHR33570">
    <property type="entry name" value="4-CARBOXYMUCONOLACTONE DECARBOXYLASE FAMILY PROTEIN"/>
    <property type="match status" value="1"/>
</dbReference>
<organism evidence="2 3">
    <name type="scientific">Aspergillus bombycis</name>
    <dbReference type="NCBI Taxonomy" id="109264"/>
    <lineage>
        <taxon>Eukaryota</taxon>
        <taxon>Fungi</taxon>
        <taxon>Dikarya</taxon>
        <taxon>Ascomycota</taxon>
        <taxon>Pezizomycotina</taxon>
        <taxon>Eurotiomycetes</taxon>
        <taxon>Eurotiomycetidae</taxon>
        <taxon>Eurotiales</taxon>
        <taxon>Aspergillaceae</taxon>
        <taxon>Aspergillus</taxon>
    </lineage>
</organism>
<dbReference type="Pfam" id="PF02627">
    <property type="entry name" value="CMD"/>
    <property type="match status" value="1"/>
</dbReference>
<reference evidence="2 3" key="1">
    <citation type="journal article" date="2016" name="Genome Biol. Evol.">
        <title>Draft genome sequence of an aflatoxigenic Aspergillus species, A. bombycis.</title>
        <authorList>
            <person name="Moore G.G."/>
            <person name="Mack B.M."/>
            <person name="Beltz S.B."/>
            <person name="Gilbert M.K."/>
        </authorList>
    </citation>
    <scope>NUCLEOTIDE SEQUENCE [LARGE SCALE GENOMIC DNA]</scope>
    <source>
        <strain evidence="3">NRRL 26010</strain>
    </source>
</reference>
<evidence type="ECO:0000313" key="3">
    <source>
        <dbReference type="Proteomes" id="UP000179179"/>
    </source>
</evidence>
<dbReference type="GO" id="GO:0051920">
    <property type="term" value="F:peroxiredoxin activity"/>
    <property type="evidence" value="ECO:0007669"/>
    <property type="project" value="InterPro"/>
</dbReference>
<dbReference type="InterPro" id="IPR029032">
    <property type="entry name" value="AhpD-like"/>
</dbReference>
<dbReference type="GeneID" id="34447185"/>
<dbReference type="STRING" id="109264.A0A1F8A6F4"/>
<evidence type="ECO:0000313" key="2">
    <source>
        <dbReference type="EMBL" id="OGM47291.1"/>
    </source>
</evidence>
<dbReference type="Gene3D" id="1.20.1290.10">
    <property type="entry name" value="AhpD-like"/>
    <property type="match status" value="1"/>
</dbReference>
<dbReference type="InterPro" id="IPR003779">
    <property type="entry name" value="CMD-like"/>
</dbReference>
<sequence length="143" mass="15817">MPTEHADRAAIERAQDVLYDEGTKLRQEVFGPQYISQSKSLPDFLQPVQTMAVTAGWSLCWSRPGLDRKTRSMLCLAMLAVMGHEKELAVHVRGAISNGCSQEEIRETAVYGGVPCAARATRIAWDALQEVDDGDALQKQIQE</sequence>
<gene>
    <name evidence="2" type="ORF">ABOM_003795</name>
</gene>
<dbReference type="RefSeq" id="XP_022391008.1">
    <property type="nucleotide sequence ID" value="XM_022530925.1"/>
</dbReference>
<evidence type="ECO:0000259" key="1">
    <source>
        <dbReference type="Pfam" id="PF02627"/>
    </source>
</evidence>
<protein>
    <recommendedName>
        <fullName evidence="1">Carboxymuconolactone decarboxylase-like domain-containing protein</fullName>
    </recommendedName>
</protein>
<dbReference type="Proteomes" id="UP000179179">
    <property type="component" value="Unassembled WGS sequence"/>
</dbReference>
<comment type="caution">
    <text evidence="2">The sequence shown here is derived from an EMBL/GenBank/DDBJ whole genome shotgun (WGS) entry which is preliminary data.</text>
</comment>
<feature type="domain" description="Carboxymuconolactone decarboxylase-like" evidence="1">
    <location>
        <begin position="49"/>
        <end position="128"/>
    </location>
</feature>
<dbReference type="OrthoDB" id="104509at2759"/>
<proteinExistence type="predicted"/>
<accession>A0A1F8A6F4</accession>